<keyword evidence="14" id="KW-0251">Elongation factor</keyword>
<dbReference type="STRING" id="471821.TGRD_440"/>
<dbReference type="HAMAP" id="MF_00071">
    <property type="entry name" value="LepA"/>
    <property type="match status" value="1"/>
</dbReference>
<comment type="subcellular location">
    <subcellularLocation>
        <location evidence="12">Cell membrane</location>
        <topology evidence="12">Peripheral membrane protein</topology>
        <orientation evidence="12">Cytoplasmic side</orientation>
    </subcellularLocation>
</comment>
<dbReference type="InterPro" id="IPR035647">
    <property type="entry name" value="EFG_III/V"/>
</dbReference>
<dbReference type="Gene3D" id="3.30.70.240">
    <property type="match status" value="1"/>
</dbReference>
<evidence type="ECO:0000313" key="14">
    <source>
        <dbReference type="EMBL" id="BAG13923.1"/>
    </source>
</evidence>
<dbReference type="Proteomes" id="UP000001691">
    <property type="component" value="Chromosome"/>
</dbReference>
<dbReference type="KEGG" id="rsd:TGRD_436"/>
<keyword evidence="15" id="KW-1185">Reference proteome</keyword>
<dbReference type="PROSITE" id="PS51722">
    <property type="entry name" value="G_TR_2"/>
    <property type="match status" value="1"/>
</dbReference>
<dbReference type="GO" id="GO:0045727">
    <property type="term" value="P:positive regulation of translation"/>
    <property type="evidence" value="ECO:0007669"/>
    <property type="project" value="UniProtKB-UniRule"/>
</dbReference>
<comment type="similarity">
    <text evidence="10">Belongs to the GTP-binding elongation factor family. LepA subfamily.</text>
</comment>
<dbReference type="InterPro" id="IPR000640">
    <property type="entry name" value="EFG_V-like"/>
</dbReference>
<evidence type="ECO:0000256" key="3">
    <source>
        <dbReference type="ARBA" id="ARBA00022741"/>
    </source>
</evidence>
<sequence>MSNIRNFCIIAHIDHGKSTLADRLLEYTGTISRREMKDQILDDMELERERGITIKAKVVRMDYTDKNGVKYILNLIDTPGHVDFTYEVSRSLAACEGAILVIDATQGVEAQTLANTMLARNAKLKIIPVINKIDLPTADANSAYEQMKEGLEVDADPILASAKEGLGIREIVDSVIANVPPAKVVKEDPLSALVFDSFYDSYRGVIVIIRVFAGKIRKGMKVKFMVSDAEYEVLEVGYIKMKMIESDELSSGEVGYVVARIKDIHNIKIGDTITESENPTRHPHKGYKEINPFVFAGLYPNMTSEYDGLKTALGKLKLSDSSLVYFPETSVALGFGFRCGFLGSLHLEIVKERLEREFGLNILVTAPNVIYKAKSKDKFVKIDNPAKFLNSSDIEEIWEPYVEATIVCPVDYLGSILDLCRKRRGKQMLMKYMNTKIVILKYHIPLAEIIIGFYDALKSASKGYASFDYVHINPQLGDLVKLEIMINAEVVDAFTVITHKDKAQSIAHYLTEKLRDIIPRHMFEVPIQAKVNNKIIARETISVVRKDVLAKCYGGDITRKRKLLEKQKEGKRKMRRFGKVDIPPEAFIAVLKIDG</sequence>
<dbReference type="InterPro" id="IPR004161">
    <property type="entry name" value="EFTu-like_2"/>
</dbReference>
<dbReference type="FunFam" id="3.30.70.240:FF:000007">
    <property type="entry name" value="Translation factor GUF1, mitochondrial"/>
    <property type="match status" value="1"/>
</dbReference>
<accession>A0A1C9ZTL9</accession>
<dbReference type="AlphaFoldDB" id="B1H091"/>
<dbReference type="CDD" id="cd01890">
    <property type="entry name" value="LepA"/>
    <property type="match status" value="1"/>
</dbReference>
<dbReference type="Gene3D" id="3.30.70.870">
    <property type="entry name" value="Elongation Factor G (Translational Gtpase), domain 3"/>
    <property type="match status" value="1"/>
</dbReference>
<dbReference type="EMBL" id="AP009510">
    <property type="protein sequence ID" value="BAG13923.1"/>
    <property type="molecule type" value="Genomic_DNA"/>
</dbReference>
<dbReference type="SUPFAM" id="SSF52540">
    <property type="entry name" value="P-loop containing nucleoside triphosphate hydrolases"/>
    <property type="match status" value="1"/>
</dbReference>
<evidence type="ECO:0000256" key="5">
    <source>
        <dbReference type="ARBA" id="ARBA00022917"/>
    </source>
</evidence>
<dbReference type="GO" id="GO:0005886">
    <property type="term" value="C:plasma membrane"/>
    <property type="evidence" value="ECO:0007669"/>
    <property type="project" value="UniProtKB-SubCell"/>
</dbReference>
<dbReference type="InterPro" id="IPR013842">
    <property type="entry name" value="LepA_CTD"/>
</dbReference>
<dbReference type="RefSeq" id="WP_015423449.1">
    <property type="nucleotide sequence ID" value="NC_020419.1"/>
</dbReference>
<dbReference type="FunFam" id="3.40.50.300:FF:000078">
    <property type="entry name" value="Elongation factor 4"/>
    <property type="match status" value="1"/>
</dbReference>
<dbReference type="InterPro" id="IPR027417">
    <property type="entry name" value="P-loop_NTPase"/>
</dbReference>
<dbReference type="InterPro" id="IPR000795">
    <property type="entry name" value="T_Tr_GTP-bd_dom"/>
</dbReference>
<feature type="domain" description="Tr-type G" evidence="13">
    <location>
        <begin position="2"/>
        <end position="183"/>
    </location>
</feature>
<dbReference type="CDD" id="cd03699">
    <property type="entry name" value="EF4_II"/>
    <property type="match status" value="1"/>
</dbReference>
<dbReference type="InterPro" id="IPR005225">
    <property type="entry name" value="Small_GTP-bd"/>
</dbReference>
<dbReference type="FunFam" id="3.30.70.2570:FF:000001">
    <property type="entry name" value="Translation factor GUF1, mitochondrial"/>
    <property type="match status" value="1"/>
</dbReference>
<proteinExistence type="inferred from homology"/>
<dbReference type="NCBIfam" id="TIGR00231">
    <property type="entry name" value="small_GTP"/>
    <property type="match status" value="1"/>
</dbReference>
<evidence type="ECO:0000259" key="13">
    <source>
        <dbReference type="PROSITE" id="PS51722"/>
    </source>
</evidence>
<evidence type="ECO:0000313" key="15">
    <source>
        <dbReference type="Proteomes" id="UP000001691"/>
    </source>
</evidence>
<keyword evidence="3 12" id="KW-0547">Nucleotide-binding</keyword>
<dbReference type="Pfam" id="PF03144">
    <property type="entry name" value="GTP_EFTU_D2"/>
    <property type="match status" value="1"/>
</dbReference>
<dbReference type="PANTHER" id="PTHR43512:SF4">
    <property type="entry name" value="TRANSLATION FACTOR GUF1 HOMOLOG, CHLOROPLASTIC"/>
    <property type="match status" value="1"/>
</dbReference>
<dbReference type="Gene3D" id="3.30.70.2570">
    <property type="entry name" value="Elongation factor 4, C-terminal domain"/>
    <property type="match status" value="1"/>
</dbReference>
<gene>
    <name evidence="12" type="primary">lepA</name>
    <name evidence="14" type="ordered locus">TGRD_436</name>
</gene>
<evidence type="ECO:0000256" key="6">
    <source>
        <dbReference type="ARBA" id="ARBA00023134"/>
    </source>
</evidence>
<feature type="binding site" evidence="12">
    <location>
        <begin position="14"/>
        <end position="19"/>
    </location>
    <ligand>
        <name>GTP</name>
        <dbReference type="ChEBI" id="CHEBI:37565"/>
    </ligand>
</feature>
<evidence type="ECO:0000256" key="2">
    <source>
        <dbReference type="ARBA" id="ARBA00022475"/>
    </source>
</evidence>
<dbReference type="KEGG" id="eti:RSTT_419"/>
<dbReference type="PANTHER" id="PTHR43512">
    <property type="entry name" value="TRANSLATION FACTOR GUF1-RELATED"/>
    <property type="match status" value="1"/>
</dbReference>
<dbReference type="GO" id="GO:0003924">
    <property type="term" value="F:GTPase activity"/>
    <property type="evidence" value="ECO:0007669"/>
    <property type="project" value="UniProtKB-UniRule"/>
</dbReference>
<dbReference type="NCBIfam" id="TIGR01393">
    <property type="entry name" value="lepA"/>
    <property type="match status" value="1"/>
</dbReference>
<comment type="similarity">
    <text evidence="1 12">Belongs to the TRAFAC class translation factor GTPase superfamily. Classic translation factor GTPase family. LepA subfamily.</text>
</comment>
<dbReference type="Pfam" id="PF00679">
    <property type="entry name" value="EFG_C"/>
    <property type="match status" value="1"/>
</dbReference>
<dbReference type="SUPFAM" id="SSF54980">
    <property type="entry name" value="EF-G C-terminal domain-like"/>
    <property type="match status" value="2"/>
</dbReference>
<dbReference type="OrthoDB" id="9801591at2"/>
<evidence type="ECO:0000256" key="1">
    <source>
        <dbReference type="ARBA" id="ARBA00005454"/>
    </source>
</evidence>
<dbReference type="CDD" id="cd16260">
    <property type="entry name" value="EF4_III"/>
    <property type="match status" value="1"/>
</dbReference>
<dbReference type="GO" id="GO:0005525">
    <property type="term" value="F:GTP binding"/>
    <property type="evidence" value="ECO:0007669"/>
    <property type="project" value="UniProtKB-UniRule"/>
</dbReference>
<keyword evidence="6 12" id="KW-0342">GTP-binding</keyword>
<evidence type="ECO:0000256" key="9">
    <source>
        <dbReference type="ARBA" id="ARBA00057626"/>
    </source>
</evidence>
<name>B1H091_ENDTX</name>
<dbReference type="GO" id="GO:0043022">
    <property type="term" value="F:ribosome binding"/>
    <property type="evidence" value="ECO:0007669"/>
    <property type="project" value="UniProtKB-UniRule"/>
</dbReference>
<dbReference type="PRINTS" id="PR00315">
    <property type="entry name" value="ELONGATNFCT"/>
</dbReference>
<evidence type="ECO:0000256" key="12">
    <source>
        <dbReference type="HAMAP-Rule" id="MF_00071"/>
    </source>
</evidence>
<dbReference type="CDD" id="cd03709">
    <property type="entry name" value="lepA_C"/>
    <property type="match status" value="1"/>
</dbReference>
<feature type="binding site" evidence="12">
    <location>
        <begin position="131"/>
        <end position="134"/>
    </location>
    <ligand>
        <name>GTP</name>
        <dbReference type="ChEBI" id="CHEBI:37565"/>
    </ligand>
</feature>
<dbReference type="FunFam" id="2.40.30.10:FF:000015">
    <property type="entry name" value="Translation factor GUF1, mitochondrial"/>
    <property type="match status" value="1"/>
</dbReference>
<comment type="function">
    <text evidence="9 12">Required for accurate and efficient protein synthesis under certain stress conditions. May act as a fidelity factor of the translation reaction, by catalyzing a one-codon backward translocation of tRNAs on improperly translocated ribosomes. Back-translocation proceeds from a post-translocation (POST) complex to a pre-translocation (PRE) complex, thus giving elongation factor G a second chance to translocate the tRNAs correctly. Binds to ribosomes in a GTP-dependent manner.</text>
</comment>
<keyword evidence="2 12" id="KW-1003">Cell membrane</keyword>
<accession>B1H091</accession>
<evidence type="ECO:0000256" key="11">
    <source>
        <dbReference type="ARBA" id="ARBA00066744"/>
    </source>
</evidence>
<dbReference type="InterPro" id="IPR006297">
    <property type="entry name" value="EF-4"/>
</dbReference>
<dbReference type="Pfam" id="PF06421">
    <property type="entry name" value="LepA_C"/>
    <property type="match status" value="1"/>
</dbReference>
<dbReference type="InterPro" id="IPR035654">
    <property type="entry name" value="LepA_IV"/>
</dbReference>
<evidence type="ECO:0000256" key="4">
    <source>
        <dbReference type="ARBA" id="ARBA00022801"/>
    </source>
</evidence>
<dbReference type="Gene3D" id="2.40.30.10">
    <property type="entry name" value="Translation factors"/>
    <property type="match status" value="1"/>
</dbReference>
<evidence type="ECO:0000256" key="8">
    <source>
        <dbReference type="ARBA" id="ARBA00050293"/>
    </source>
</evidence>
<protein>
    <recommendedName>
        <fullName evidence="11 12">Elongation factor 4</fullName>
        <shortName evidence="12">EF-4</shortName>
        <ecNumber evidence="11 12">3.6.5.n1</ecNumber>
    </recommendedName>
    <alternativeName>
        <fullName evidence="12">Ribosomal back-translocase LepA</fullName>
    </alternativeName>
</protein>
<keyword evidence="4 12" id="KW-0378">Hydrolase</keyword>
<dbReference type="GO" id="GO:0003746">
    <property type="term" value="F:translation elongation factor activity"/>
    <property type="evidence" value="ECO:0007669"/>
    <property type="project" value="UniProtKB-UniRule"/>
</dbReference>
<keyword evidence="5 12" id="KW-0648">Protein biosynthesis</keyword>
<keyword evidence="7 12" id="KW-0472">Membrane</keyword>
<dbReference type="Gene3D" id="3.40.50.300">
    <property type="entry name" value="P-loop containing nucleotide triphosphate hydrolases"/>
    <property type="match status" value="1"/>
</dbReference>
<dbReference type="InterPro" id="IPR038363">
    <property type="entry name" value="LepA_C_sf"/>
</dbReference>
<dbReference type="Pfam" id="PF00009">
    <property type="entry name" value="GTP_EFTU"/>
    <property type="match status" value="1"/>
</dbReference>
<reference evidence="15" key="1">
    <citation type="journal article" date="2008" name="Proc. Natl. Acad. Sci. U.S.A.">
        <title>Complete genome of the uncultured termite group 1 bacteria in a single host protist cell.</title>
        <authorList>
            <person name="Hongoh Y."/>
            <person name="Sharma V.K."/>
            <person name="Prakash T."/>
            <person name="Noda S."/>
            <person name="Taylor T.D."/>
            <person name="Kudo T."/>
            <person name="Sakaki Y."/>
            <person name="Toyoda A."/>
            <person name="Hattori M."/>
            <person name="Ohkuma M."/>
        </authorList>
    </citation>
    <scope>NUCLEOTIDE SEQUENCE [LARGE SCALE GENOMIC DNA]</scope>
    <source>
        <strain evidence="15">Rs-D17 genomovar Ri2008</strain>
    </source>
</reference>
<evidence type="ECO:0000256" key="7">
    <source>
        <dbReference type="ARBA" id="ARBA00023136"/>
    </source>
</evidence>
<dbReference type="EC" id="3.6.5.n1" evidence="11 12"/>
<comment type="catalytic activity">
    <reaction evidence="8 12">
        <text>GTP + H2O = GDP + phosphate + H(+)</text>
        <dbReference type="Rhea" id="RHEA:19669"/>
        <dbReference type="ChEBI" id="CHEBI:15377"/>
        <dbReference type="ChEBI" id="CHEBI:15378"/>
        <dbReference type="ChEBI" id="CHEBI:37565"/>
        <dbReference type="ChEBI" id="CHEBI:43474"/>
        <dbReference type="ChEBI" id="CHEBI:58189"/>
        <dbReference type="EC" id="3.6.5.n1"/>
    </reaction>
</comment>
<dbReference type="HOGENOM" id="CLU_009995_3_3_0"/>
<dbReference type="PATRIC" id="fig|471821.5.peg.714"/>
<organism evidence="14 15">
    <name type="scientific">Endomicrobium trichonymphae</name>
    <dbReference type="NCBI Taxonomy" id="1408204"/>
    <lineage>
        <taxon>Bacteria</taxon>
        <taxon>Pseudomonadati</taxon>
        <taxon>Elusimicrobiota</taxon>
        <taxon>Endomicrobiia</taxon>
        <taxon>Endomicrobiales</taxon>
        <taxon>Endomicrobiaceae</taxon>
        <taxon>Candidatus Endomicrobiellum</taxon>
    </lineage>
</organism>
<evidence type="ECO:0000256" key="10">
    <source>
        <dbReference type="ARBA" id="ARBA00061052"/>
    </source>
</evidence>